<protein>
    <submittedName>
        <fullName evidence="1">Uncharacterized protein</fullName>
    </submittedName>
</protein>
<organism evidence="1 2">
    <name type="scientific">Lentzea flava</name>
    <dbReference type="NCBI Taxonomy" id="103732"/>
    <lineage>
        <taxon>Bacteria</taxon>
        <taxon>Bacillati</taxon>
        <taxon>Actinomycetota</taxon>
        <taxon>Actinomycetes</taxon>
        <taxon>Pseudonocardiales</taxon>
        <taxon>Pseudonocardiaceae</taxon>
        <taxon>Lentzea</taxon>
    </lineage>
</organism>
<sequence length="93" mass="9555">MTGSPGATSTAPLFNANVKVTGFGGGGALDDVLAAPLAPSLPPEQPAIRITATPAMTTPRPRLPHIPIDALPICLSPAPETACTKSYWRPPTR</sequence>
<gene>
    <name evidence="1" type="ORF">GCM10010178_39340</name>
</gene>
<comment type="caution">
    <text evidence="1">The sequence shown here is derived from an EMBL/GenBank/DDBJ whole genome shotgun (WGS) entry which is preliminary data.</text>
</comment>
<keyword evidence="2" id="KW-1185">Reference proteome</keyword>
<evidence type="ECO:0000313" key="1">
    <source>
        <dbReference type="EMBL" id="GGU42856.1"/>
    </source>
</evidence>
<accession>A0ABQ2UKV9</accession>
<reference evidence="2" key="1">
    <citation type="journal article" date="2019" name="Int. J. Syst. Evol. Microbiol.">
        <title>The Global Catalogue of Microorganisms (GCM) 10K type strain sequencing project: providing services to taxonomists for standard genome sequencing and annotation.</title>
        <authorList>
            <consortium name="The Broad Institute Genomics Platform"/>
            <consortium name="The Broad Institute Genome Sequencing Center for Infectious Disease"/>
            <person name="Wu L."/>
            <person name="Ma J."/>
        </authorList>
    </citation>
    <scope>NUCLEOTIDE SEQUENCE [LARGE SCALE GENOMIC DNA]</scope>
    <source>
        <strain evidence="2">JCM 3296</strain>
    </source>
</reference>
<dbReference type="EMBL" id="BMRE01000015">
    <property type="protein sequence ID" value="GGU42856.1"/>
    <property type="molecule type" value="Genomic_DNA"/>
</dbReference>
<name>A0ABQ2UKV9_9PSEU</name>
<evidence type="ECO:0000313" key="2">
    <source>
        <dbReference type="Proteomes" id="UP000649573"/>
    </source>
</evidence>
<dbReference type="Proteomes" id="UP000649573">
    <property type="component" value="Unassembled WGS sequence"/>
</dbReference>
<proteinExistence type="predicted"/>